<reference evidence="1" key="2">
    <citation type="journal article" date="2014" name="ISME J.">
        <title>Microbial stratification in low pH oxic and suboxic macroscopic growths along an acid mine drainage.</title>
        <authorList>
            <person name="Mendez-Garcia C."/>
            <person name="Mesa V."/>
            <person name="Sprenger R.R."/>
            <person name="Richter M."/>
            <person name="Diez M.S."/>
            <person name="Solano J."/>
            <person name="Bargiela R."/>
            <person name="Golyshina O.V."/>
            <person name="Manteca A."/>
            <person name="Ramos J.L."/>
            <person name="Gallego J.R."/>
            <person name="Llorente I."/>
            <person name="Martins Dos Santos V.A."/>
            <person name="Jensen O.N."/>
            <person name="Pelaez A.I."/>
            <person name="Sanchez J."/>
            <person name="Ferrer M."/>
        </authorList>
    </citation>
    <scope>NUCLEOTIDE SEQUENCE</scope>
</reference>
<sequence length="47" mass="5341">EQIFSYLADGRLQMKIGRRFHLSEAADAQRFVESRESTGKVLLTVAD</sequence>
<proteinExistence type="predicted"/>
<comment type="caution">
    <text evidence="1">The sequence shown here is derived from an EMBL/GenBank/DDBJ whole genome shotgun (WGS) entry which is preliminary data.</text>
</comment>
<dbReference type="EMBL" id="AUZX01000670">
    <property type="protein sequence ID" value="EQD80445.1"/>
    <property type="molecule type" value="Genomic_DNA"/>
</dbReference>
<name>T1DEK8_9ZZZZ</name>
<feature type="non-terminal residue" evidence="1">
    <location>
        <position position="1"/>
    </location>
</feature>
<dbReference type="Pfam" id="PF13602">
    <property type="entry name" value="ADH_zinc_N_2"/>
    <property type="match status" value="1"/>
</dbReference>
<protein>
    <submittedName>
        <fullName evidence="1">Oxidoreductase, zinc-binding dehydrogenase</fullName>
    </submittedName>
</protein>
<gene>
    <name evidence="1" type="ORF">B1A_00884</name>
</gene>
<evidence type="ECO:0000313" key="1">
    <source>
        <dbReference type="EMBL" id="EQD80445.1"/>
    </source>
</evidence>
<reference evidence="1" key="1">
    <citation type="submission" date="2013-08" db="EMBL/GenBank/DDBJ databases">
        <authorList>
            <person name="Mendez C."/>
            <person name="Richter M."/>
            <person name="Ferrer M."/>
            <person name="Sanchez J."/>
        </authorList>
    </citation>
    <scope>NUCLEOTIDE SEQUENCE</scope>
</reference>
<organism evidence="1">
    <name type="scientific">mine drainage metagenome</name>
    <dbReference type="NCBI Taxonomy" id="410659"/>
    <lineage>
        <taxon>unclassified sequences</taxon>
        <taxon>metagenomes</taxon>
        <taxon>ecological metagenomes</taxon>
    </lineage>
</organism>
<dbReference type="Gene3D" id="3.90.180.10">
    <property type="entry name" value="Medium-chain alcohol dehydrogenases, catalytic domain"/>
    <property type="match status" value="1"/>
</dbReference>
<accession>T1DEK8</accession>
<dbReference type="AlphaFoldDB" id="T1DEK8"/>